<comment type="caution">
    <text evidence="1">The sequence shown here is derived from an EMBL/GenBank/DDBJ whole genome shotgun (WGS) entry which is preliminary data.</text>
</comment>
<evidence type="ECO:0000313" key="1">
    <source>
        <dbReference type="EMBL" id="KAK7676733.1"/>
    </source>
</evidence>
<proteinExistence type="predicted"/>
<sequence>MQAIHPESAVYPGPEVQSTVTESVEEVNPGNAGRSLDYRRPLSTNCTPIVAFKFSVTLIYIPRKISVIHQLLLIMLQATVLLVSCTHLLDFLPSVQYLLSLPRIIITHYDISAPVPASSMLECIISAGWKLRNRCTCSNHLSL</sequence>
<organism evidence="1 2">
    <name type="scientific">Cerrena zonata</name>
    <dbReference type="NCBI Taxonomy" id="2478898"/>
    <lineage>
        <taxon>Eukaryota</taxon>
        <taxon>Fungi</taxon>
        <taxon>Dikarya</taxon>
        <taxon>Basidiomycota</taxon>
        <taxon>Agaricomycotina</taxon>
        <taxon>Agaricomycetes</taxon>
        <taxon>Polyporales</taxon>
        <taxon>Cerrenaceae</taxon>
        <taxon>Cerrena</taxon>
    </lineage>
</organism>
<dbReference type="EMBL" id="JASBNA010000106">
    <property type="protein sequence ID" value="KAK7676733.1"/>
    <property type="molecule type" value="Genomic_DNA"/>
</dbReference>
<accession>A0AAW0F8A4</accession>
<dbReference type="Proteomes" id="UP001385951">
    <property type="component" value="Unassembled WGS sequence"/>
</dbReference>
<gene>
    <name evidence="1" type="ORF">QCA50_020309</name>
</gene>
<protein>
    <submittedName>
        <fullName evidence="1">Uncharacterized protein</fullName>
    </submittedName>
</protein>
<name>A0AAW0F8A4_9APHY</name>
<evidence type="ECO:0000313" key="2">
    <source>
        <dbReference type="Proteomes" id="UP001385951"/>
    </source>
</evidence>
<reference evidence="1 2" key="1">
    <citation type="submission" date="2022-09" db="EMBL/GenBank/DDBJ databases">
        <authorList>
            <person name="Palmer J.M."/>
        </authorList>
    </citation>
    <scope>NUCLEOTIDE SEQUENCE [LARGE SCALE GENOMIC DNA]</scope>
    <source>
        <strain evidence="1 2">DSM 7382</strain>
    </source>
</reference>
<keyword evidence="2" id="KW-1185">Reference proteome</keyword>
<dbReference type="AlphaFoldDB" id="A0AAW0F8A4"/>